<feature type="signal peptide" evidence="1">
    <location>
        <begin position="1"/>
        <end position="21"/>
    </location>
</feature>
<proteinExistence type="predicted"/>
<sequence length="453" mass="50776">MKRPIAVILLLLGFGTSFAFASSLDCIPQSEMAVISENFKQFQYLADKEFCNDDSQTWHLLSSLMFMRQTRFSESMHPSQDEFFSGRFAGNWYEYFIGRINHIEVVSNCPKGTIAYVYMSGGSTMYACPLALSSQLSALDRTSVMMHEARHIDGFPHIECSRGPRKGLAGACDEAISDGGSYAVTVETYAQLSKYAEGLHPAIKAYARASAILYASETFDKPVRMQKTQKLMLFAGAGDQYLMNPKSLELEESGRLPLYGKVTLRGPHLILFPAQKELPAQFLFAQAEGTIAQSPPLFANDYNEQSVVERERFLDLHMATQWQARLEPRSVIMACNPKSDEKQTLPLPSGLSAQNFIYPNGYSRESSVGHVMTREGEVVEIGCRSLRAYIKKSSIKLDRAYTSLFQVSGDTFGVSEGSLYKVKGRRSELQRIGLEGSIFDMTFYENYNFFDAE</sequence>
<dbReference type="InterPro" id="IPR024079">
    <property type="entry name" value="MetalloPept_cat_dom_sf"/>
</dbReference>
<dbReference type="PATRIC" id="fig|1184267.3.peg.1713"/>
<dbReference type="KEGG" id="bex:A11Q_1692"/>
<dbReference type="GO" id="GO:0008237">
    <property type="term" value="F:metallopeptidase activity"/>
    <property type="evidence" value="ECO:0007669"/>
    <property type="project" value="InterPro"/>
</dbReference>
<evidence type="ECO:0000313" key="3">
    <source>
        <dbReference type="Proteomes" id="UP000012040"/>
    </source>
</evidence>
<organism evidence="2 3">
    <name type="scientific">Pseudobdellovibrio exovorus JSS</name>
    <dbReference type="NCBI Taxonomy" id="1184267"/>
    <lineage>
        <taxon>Bacteria</taxon>
        <taxon>Pseudomonadati</taxon>
        <taxon>Bdellovibrionota</taxon>
        <taxon>Bdellovibrionia</taxon>
        <taxon>Bdellovibrionales</taxon>
        <taxon>Pseudobdellovibrionaceae</taxon>
        <taxon>Pseudobdellovibrio</taxon>
    </lineage>
</organism>
<dbReference type="Gene3D" id="3.40.390.10">
    <property type="entry name" value="Collagenase (Catalytic Domain)"/>
    <property type="match status" value="1"/>
</dbReference>
<accession>M4V9L6</accession>
<reference evidence="2 3" key="1">
    <citation type="journal article" date="2013" name="ISME J.">
        <title>By their genes ye shall know them: genomic signatures of predatory bacteria.</title>
        <authorList>
            <person name="Pasternak Z."/>
            <person name="Pietrokovski S."/>
            <person name="Rotem O."/>
            <person name="Gophna U."/>
            <person name="Lurie-Weinberger M.N."/>
            <person name="Jurkevitch E."/>
        </authorList>
    </citation>
    <scope>NUCLEOTIDE SEQUENCE [LARGE SCALE GENOMIC DNA]</scope>
    <source>
        <strain evidence="2 3">JSS</strain>
    </source>
</reference>
<evidence type="ECO:0000313" key="2">
    <source>
        <dbReference type="EMBL" id="AGH95908.1"/>
    </source>
</evidence>
<dbReference type="RefSeq" id="WP_015470398.1">
    <property type="nucleotide sequence ID" value="NC_020813.1"/>
</dbReference>
<evidence type="ECO:0000256" key="1">
    <source>
        <dbReference type="SAM" id="SignalP"/>
    </source>
</evidence>
<protein>
    <submittedName>
        <fullName evidence="2">Uncharacterized protein</fullName>
    </submittedName>
</protein>
<feature type="chain" id="PRO_5004060507" evidence="1">
    <location>
        <begin position="22"/>
        <end position="453"/>
    </location>
</feature>
<name>M4V9L6_9BACT</name>
<gene>
    <name evidence="2" type="ORF">A11Q_1692</name>
</gene>
<dbReference type="AlphaFoldDB" id="M4V9L6"/>
<dbReference type="OrthoDB" id="5287965at2"/>
<keyword evidence="1" id="KW-0732">Signal</keyword>
<dbReference type="Proteomes" id="UP000012040">
    <property type="component" value="Chromosome"/>
</dbReference>
<keyword evidence="3" id="KW-1185">Reference proteome</keyword>
<dbReference type="EMBL" id="CP003537">
    <property type="protein sequence ID" value="AGH95908.1"/>
    <property type="molecule type" value="Genomic_DNA"/>
</dbReference>
<dbReference type="HOGENOM" id="CLU_583513_0_0_7"/>